<evidence type="ECO:0000256" key="7">
    <source>
        <dbReference type="ARBA" id="ARBA00023157"/>
    </source>
</evidence>
<dbReference type="GO" id="GO:0005829">
    <property type="term" value="C:cytosol"/>
    <property type="evidence" value="ECO:0007669"/>
    <property type="project" value="TreeGrafter"/>
</dbReference>
<accession>A0A133MY61</accession>
<dbReference type="Pfam" id="PF10417">
    <property type="entry name" value="1-cysPrx_C"/>
    <property type="match status" value="1"/>
</dbReference>
<evidence type="ECO:0000313" key="10">
    <source>
        <dbReference type="Proteomes" id="UP000215361"/>
    </source>
</evidence>
<keyword evidence="8" id="KW-0676">Redox-active center</keyword>
<dbReference type="AlphaFoldDB" id="A0A133MY61"/>
<dbReference type="Gene3D" id="3.40.30.10">
    <property type="entry name" value="Glutaredoxin"/>
    <property type="match status" value="1"/>
</dbReference>
<name>A0A133MY61_FINMA</name>
<dbReference type="InterPro" id="IPR013766">
    <property type="entry name" value="Thioredoxin_domain"/>
</dbReference>
<evidence type="ECO:0000313" key="9">
    <source>
        <dbReference type="EMBL" id="OXZ38393.1"/>
    </source>
</evidence>
<gene>
    <name evidence="9" type="ORF">B9N56_03100</name>
</gene>
<dbReference type="SUPFAM" id="SSF52833">
    <property type="entry name" value="Thioredoxin-like"/>
    <property type="match status" value="1"/>
</dbReference>
<evidence type="ECO:0000256" key="5">
    <source>
        <dbReference type="ARBA" id="ARBA00022862"/>
    </source>
</evidence>
<dbReference type="PROSITE" id="PS51352">
    <property type="entry name" value="THIOREDOXIN_2"/>
    <property type="match status" value="1"/>
</dbReference>
<evidence type="ECO:0000256" key="3">
    <source>
        <dbReference type="ARBA" id="ARBA00022490"/>
    </source>
</evidence>
<dbReference type="GO" id="GO:0045454">
    <property type="term" value="P:cell redox homeostasis"/>
    <property type="evidence" value="ECO:0007669"/>
    <property type="project" value="TreeGrafter"/>
</dbReference>
<evidence type="ECO:0000256" key="8">
    <source>
        <dbReference type="ARBA" id="ARBA00023284"/>
    </source>
</evidence>
<comment type="similarity">
    <text evidence="2">Belongs to the peroxiredoxin family. AhpC/Prx1 subfamily.</text>
</comment>
<keyword evidence="4" id="KW-0575">Peroxidase</keyword>
<keyword evidence="5" id="KW-0049">Antioxidant</keyword>
<dbReference type="InterPro" id="IPR024706">
    <property type="entry name" value="Peroxiredoxin_AhpC-typ"/>
</dbReference>
<dbReference type="RefSeq" id="WP_060790627.1">
    <property type="nucleotide sequence ID" value="NZ_CAMPWK010000003.1"/>
</dbReference>
<proteinExistence type="inferred from homology"/>
<keyword evidence="3" id="KW-0963">Cytoplasm</keyword>
<dbReference type="Pfam" id="PF00578">
    <property type="entry name" value="AhpC-TSA"/>
    <property type="match status" value="1"/>
</dbReference>
<dbReference type="PANTHER" id="PTHR10681">
    <property type="entry name" value="THIOREDOXIN PEROXIDASE"/>
    <property type="match status" value="1"/>
</dbReference>
<dbReference type="GO" id="GO:0006979">
    <property type="term" value="P:response to oxidative stress"/>
    <property type="evidence" value="ECO:0007669"/>
    <property type="project" value="TreeGrafter"/>
</dbReference>
<comment type="subcellular location">
    <subcellularLocation>
        <location evidence="1">Cytoplasm</location>
    </subcellularLocation>
</comment>
<reference evidence="10" key="1">
    <citation type="submission" date="2017-04" db="EMBL/GenBank/DDBJ databases">
        <title>Finegoldia magna isolated from orthopedic joint implant-associated infections.</title>
        <authorList>
            <person name="Bjorklund S."/>
            <person name="Bruggemann H."/>
            <person name="Jensen A."/>
            <person name="Hellmark B."/>
            <person name="Soderquist B."/>
        </authorList>
    </citation>
    <scope>NUCLEOTIDE SEQUENCE [LARGE SCALE GENOMIC DNA]</scope>
    <source>
        <strain evidence="10">08T492</strain>
    </source>
</reference>
<dbReference type="GO" id="GO:0008379">
    <property type="term" value="F:thioredoxin peroxidase activity"/>
    <property type="evidence" value="ECO:0007669"/>
    <property type="project" value="TreeGrafter"/>
</dbReference>
<dbReference type="InterPro" id="IPR000866">
    <property type="entry name" value="AhpC/TSA"/>
</dbReference>
<dbReference type="GO" id="GO:0042744">
    <property type="term" value="P:hydrogen peroxide catabolic process"/>
    <property type="evidence" value="ECO:0007669"/>
    <property type="project" value="TreeGrafter"/>
</dbReference>
<dbReference type="InterPro" id="IPR019479">
    <property type="entry name" value="Peroxiredoxin_C"/>
</dbReference>
<evidence type="ECO:0000256" key="2">
    <source>
        <dbReference type="ARBA" id="ARBA00009796"/>
    </source>
</evidence>
<keyword evidence="6" id="KW-0560">Oxidoreductase</keyword>
<evidence type="ECO:0000256" key="4">
    <source>
        <dbReference type="ARBA" id="ARBA00022559"/>
    </source>
</evidence>
<dbReference type="Proteomes" id="UP000215361">
    <property type="component" value="Unassembled WGS sequence"/>
</dbReference>
<keyword evidence="7" id="KW-1015">Disulfide bond</keyword>
<dbReference type="EMBL" id="NDYI01000010">
    <property type="protein sequence ID" value="OXZ38393.1"/>
    <property type="molecule type" value="Genomic_DNA"/>
</dbReference>
<dbReference type="FunFam" id="3.40.30.10:FF:000002">
    <property type="entry name" value="Alkyl hydroperoxide reductase C"/>
    <property type="match status" value="1"/>
</dbReference>
<dbReference type="CDD" id="cd03015">
    <property type="entry name" value="PRX_Typ2cys"/>
    <property type="match status" value="1"/>
</dbReference>
<organism evidence="9 10">
    <name type="scientific">Finegoldia magna</name>
    <name type="common">Peptostreptococcus magnus</name>
    <dbReference type="NCBI Taxonomy" id="1260"/>
    <lineage>
        <taxon>Bacteria</taxon>
        <taxon>Bacillati</taxon>
        <taxon>Bacillota</taxon>
        <taxon>Tissierellia</taxon>
        <taxon>Tissierellales</taxon>
        <taxon>Peptoniphilaceae</taxon>
        <taxon>Finegoldia</taxon>
    </lineage>
</organism>
<dbReference type="GO" id="GO:0033554">
    <property type="term" value="P:cellular response to stress"/>
    <property type="evidence" value="ECO:0007669"/>
    <property type="project" value="TreeGrafter"/>
</dbReference>
<dbReference type="PANTHER" id="PTHR10681:SF121">
    <property type="entry name" value="ALKYL HYDROPEROXIDE REDUCTASE C"/>
    <property type="match status" value="1"/>
</dbReference>
<evidence type="ECO:0000256" key="1">
    <source>
        <dbReference type="ARBA" id="ARBA00004496"/>
    </source>
</evidence>
<dbReference type="PIRSF" id="PIRSF000239">
    <property type="entry name" value="AHPC"/>
    <property type="match status" value="1"/>
</dbReference>
<sequence>MSLIKKHVEEFKVPAYHNEELTEVSSEDLKGHWSLLFFYPGDFTFVCPTELEDLQNLYSEFKELNCEVYSISTDSEFVHKAWHDKSEKIKKIQYPMLSDRAFALSKQFGVLKEADGQSQRGAFLINPDLDVVLYEVSADGIGRNAHELLRKLQAAQYVDKYGDQVCPANWAPGQDTLKPGIDLVGNL</sequence>
<dbReference type="InterPro" id="IPR036249">
    <property type="entry name" value="Thioredoxin-like_sf"/>
</dbReference>
<comment type="caution">
    <text evidence="9">The sequence shown here is derived from an EMBL/GenBank/DDBJ whole genome shotgun (WGS) entry which is preliminary data.</text>
</comment>
<protein>
    <submittedName>
        <fullName evidence="9">Peroxiredoxin</fullName>
    </submittedName>
</protein>
<evidence type="ECO:0000256" key="6">
    <source>
        <dbReference type="ARBA" id="ARBA00023002"/>
    </source>
</evidence>
<dbReference type="InterPro" id="IPR050217">
    <property type="entry name" value="Peroxiredoxin"/>
</dbReference>